<dbReference type="SMART" id="SM00194">
    <property type="entry name" value="PTPc"/>
    <property type="match status" value="1"/>
</dbReference>
<sequence length="1084" mass="121100">MSAMTGPRSPTSPWPQEPPNLQITGHPTSAAIFSLCDSHQSPLNSSLSPHSTVPERSGPNYFSISVESSTTPRKTGDTLSYAQSSIPSPKPHLLPTKTVLDDYANHIGAGSSVHERRASAIYRRSLSRVLPKKDIISNQSDTSTSIKSGNGRAVAVERCAELLESSPNDVMLLDVRPYAHFAKGSIKGSLNLCIPTTLLKRPSFDTQKLANTFTNHVDRMNFARWKHCRYIIVYDSGTSDMKDAGPLTNVLNKFTTEGWDGDGLILRGGFDSFSNRFPSLLQQQSSPAKLSKKPTSMHIDLPSVAPIAGGCALPDSSRPTIPFFGNIRQHMDLLGGVGQIPLQLPENLTESLRQSLPPWLREATDPADQGRSVSQKFLELEKKELERMKQALTYDKSSDTSAADAFPEKFRVAGIEKGTKNRYNDIYPFDHSRVKLQDVPPGECDYVNANFMKAEYGNKRYIATQAPVPDTFTILVHCKCQISLASFKLEIFAACSLIINYLRSSERVIEASAMLLQLPTELIQLVLQYSTTPAFLQAAFACHTLYDIASNCREILLHHLYQTPGLNEDLLRAESKQLFRVLQRRASQQLYGAQFTASCTHFHFGPLVLDVKASSLAPSEHQTLALVYKGHEDIRLFHTENGQLQLKACLKPHRLQPGIVEVLRTAFDADDGLYVLQRFTPTVEESPDSEHPFIKQASKCYIRGQIYLIRYSLQSRHDPVRVCTFPDHAEYEPLALAAANRDTFAISWQHCRESEDYEVVLYNAQSTSSVHNLPSAIGSFPSSAANKYGEIDFDQVTDLAYDSCVLVDWTKQHQDDDVHLHARLAGPRFNCQKGPVIDLAFNDRSTQILYYHRAQTLYGSFQRINMTSFPVQPTLYENSSLVQFSGSLSLRFSIAIPFYGTHVTRVEGNGHSRCHWKYLALGIATHRTEDWTVACLLKSEASCSSQLCGHILNLERGRRFFDWTVVARLWGFQDSNNSLGCKVATSKHGTRIAVANWNVLYIWALQPSALIEQNSNGYYPPLLLSPDSGMVELRPIVIPLDAVCFKLRFTDVEDELLAITDRGLMYWDLGPLGRGQRITKELPA</sequence>
<name>A0A0L1J1Z2_ASPN3</name>
<feature type="region of interest" description="Disordered" evidence="2">
    <location>
        <begin position="1"/>
        <end position="25"/>
    </location>
</feature>
<dbReference type="SMART" id="SM00450">
    <property type="entry name" value="RHOD"/>
    <property type="match status" value="1"/>
</dbReference>
<dbReference type="Gene3D" id="3.40.250.10">
    <property type="entry name" value="Rhodanese-like domain"/>
    <property type="match status" value="1"/>
</dbReference>
<dbReference type="Proteomes" id="UP000037505">
    <property type="component" value="Unassembled WGS sequence"/>
</dbReference>
<dbReference type="GeneID" id="26807191"/>
<dbReference type="Gene3D" id="3.90.190.10">
    <property type="entry name" value="Protein tyrosine phosphatase superfamily"/>
    <property type="match status" value="1"/>
</dbReference>
<dbReference type="InterPro" id="IPR001763">
    <property type="entry name" value="Rhodanese-like_dom"/>
</dbReference>
<dbReference type="EMBL" id="JNOM01000142">
    <property type="protein sequence ID" value="KNG85774.1"/>
    <property type="molecule type" value="Genomic_DNA"/>
</dbReference>
<dbReference type="RefSeq" id="XP_015406697.1">
    <property type="nucleotide sequence ID" value="XM_015550644.1"/>
</dbReference>
<evidence type="ECO:0008006" key="8">
    <source>
        <dbReference type="Google" id="ProtNLM"/>
    </source>
</evidence>
<feature type="domain" description="F-box" evidence="4">
    <location>
        <begin position="512"/>
        <end position="560"/>
    </location>
</feature>
<feature type="region of interest" description="Disordered" evidence="2">
    <location>
        <begin position="43"/>
        <end position="92"/>
    </location>
</feature>
<comment type="similarity">
    <text evidence="1">Belongs to the protein-tyrosine phosphatase family. Non-receptor class subfamily.</text>
</comment>
<dbReference type="GO" id="GO:0004725">
    <property type="term" value="F:protein tyrosine phosphatase activity"/>
    <property type="evidence" value="ECO:0007669"/>
    <property type="project" value="InterPro"/>
</dbReference>
<dbReference type="Pfam" id="PF00102">
    <property type="entry name" value="Y_phosphatase"/>
    <property type="match status" value="1"/>
</dbReference>
<dbReference type="SUPFAM" id="SSF52799">
    <property type="entry name" value="(Phosphotyrosine protein) phosphatases II"/>
    <property type="match status" value="1"/>
</dbReference>
<reference evidence="6 7" key="1">
    <citation type="submission" date="2014-06" db="EMBL/GenBank/DDBJ databases">
        <title>The Genome of the Aflatoxigenic Filamentous Fungus Aspergillus nomius.</title>
        <authorList>
            <person name="Moore M.G."/>
            <person name="Shannon B.M."/>
            <person name="Brian M.M."/>
        </authorList>
    </citation>
    <scope>NUCLEOTIDE SEQUENCE [LARGE SCALE GENOMIC DNA]</scope>
    <source>
        <strain evidence="6 7">NRRL 13137</strain>
    </source>
</reference>
<dbReference type="InterPro" id="IPR050348">
    <property type="entry name" value="Protein-Tyr_Phosphatase"/>
</dbReference>
<dbReference type="PANTHER" id="PTHR19134:SF561">
    <property type="entry name" value="PROTEIN TYROSINE PHOSPHATASE 36E, ISOFORM A"/>
    <property type="match status" value="1"/>
</dbReference>
<accession>A0A0L1J1Z2</accession>
<dbReference type="Pfam" id="PF00581">
    <property type="entry name" value="Rhodanese"/>
    <property type="match status" value="1"/>
</dbReference>
<dbReference type="PROSITE" id="PS50055">
    <property type="entry name" value="TYR_PHOSPHATASE_PTP"/>
    <property type="match status" value="1"/>
</dbReference>
<dbReference type="CDD" id="cd01446">
    <property type="entry name" value="DSP_MapKP"/>
    <property type="match status" value="1"/>
</dbReference>
<dbReference type="PROSITE" id="PS50206">
    <property type="entry name" value="RHODANESE_3"/>
    <property type="match status" value="1"/>
</dbReference>
<comment type="caution">
    <text evidence="6">The sequence shown here is derived from an EMBL/GenBank/DDBJ whole genome shotgun (WGS) entry which is preliminary data.</text>
</comment>
<gene>
    <name evidence="6" type="ORF">ANOM_005387</name>
</gene>
<evidence type="ECO:0000256" key="2">
    <source>
        <dbReference type="SAM" id="MobiDB-lite"/>
    </source>
</evidence>
<dbReference type="InterPro" id="IPR000242">
    <property type="entry name" value="PTP_cat"/>
</dbReference>
<organism evidence="6 7">
    <name type="scientific">Aspergillus nomiae NRRL (strain ATCC 15546 / NRRL 13137 / CBS 260.88 / M93)</name>
    <dbReference type="NCBI Taxonomy" id="1509407"/>
    <lineage>
        <taxon>Eukaryota</taxon>
        <taxon>Fungi</taxon>
        <taxon>Dikarya</taxon>
        <taxon>Ascomycota</taxon>
        <taxon>Pezizomycotina</taxon>
        <taxon>Eurotiomycetes</taxon>
        <taxon>Eurotiomycetidae</taxon>
        <taxon>Eurotiales</taxon>
        <taxon>Aspergillaceae</taxon>
        <taxon>Aspergillus</taxon>
        <taxon>Aspergillus subgen. Circumdati</taxon>
    </lineage>
</organism>
<dbReference type="InterPro" id="IPR001810">
    <property type="entry name" value="F-box_dom"/>
</dbReference>
<evidence type="ECO:0000256" key="1">
    <source>
        <dbReference type="ARBA" id="ARBA00009649"/>
    </source>
</evidence>
<evidence type="ECO:0000313" key="6">
    <source>
        <dbReference type="EMBL" id="KNG85774.1"/>
    </source>
</evidence>
<feature type="domain" description="Rhodanese" evidence="5">
    <location>
        <begin position="166"/>
        <end position="282"/>
    </location>
</feature>
<protein>
    <recommendedName>
        <fullName evidence="8">Rhodanese domain-containing protein</fullName>
    </recommendedName>
</protein>
<dbReference type="AlphaFoldDB" id="A0A0L1J1Z2"/>
<proteinExistence type="inferred from homology"/>
<dbReference type="OrthoDB" id="6058203at2759"/>
<dbReference type="PANTHER" id="PTHR19134">
    <property type="entry name" value="RECEPTOR-TYPE TYROSINE-PROTEIN PHOSPHATASE"/>
    <property type="match status" value="1"/>
</dbReference>
<dbReference type="InterPro" id="IPR036873">
    <property type="entry name" value="Rhodanese-like_dom_sf"/>
</dbReference>
<feature type="domain" description="Tyrosine-protein phosphatase" evidence="3">
    <location>
        <begin position="420"/>
        <end position="487"/>
    </location>
</feature>
<evidence type="ECO:0000259" key="3">
    <source>
        <dbReference type="PROSITE" id="PS50055"/>
    </source>
</evidence>
<keyword evidence="7" id="KW-1185">Reference proteome</keyword>
<evidence type="ECO:0000259" key="5">
    <source>
        <dbReference type="PROSITE" id="PS50206"/>
    </source>
</evidence>
<evidence type="ECO:0000259" key="4">
    <source>
        <dbReference type="PROSITE" id="PS50181"/>
    </source>
</evidence>
<evidence type="ECO:0000313" key="7">
    <source>
        <dbReference type="Proteomes" id="UP000037505"/>
    </source>
</evidence>
<dbReference type="FunFam" id="3.40.250.10:FF:000051">
    <property type="entry name" value="Protein tyrosine phosphatase (Pyp1), putative"/>
    <property type="match status" value="1"/>
</dbReference>
<feature type="compositionally biased region" description="Polar residues" evidence="2">
    <location>
        <begin position="60"/>
        <end position="87"/>
    </location>
</feature>
<dbReference type="InterPro" id="IPR029021">
    <property type="entry name" value="Prot-tyrosine_phosphatase-like"/>
</dbReference>
<dbReference type="PROSITE" id="PS50181">
    <property type="entry name" value="FBOX"/>
    <property type="match status" value="1"/>
</dbReference>
<dbReference type="SUPFAM" id="SSF52821">
    <property type="entry name" value="Rhodanese/Cell cycle control phosphatase"/>
    <property type="match status" value="1"/>
</dbReference>
<dbReference type="STRING" id="1509407.A0A0L1J1Z2"/>